<dbReference type="EMBL" id="CP088295">
    <property type="protein sequence ID" value="UUY04646.1"/>
    <property type="molecule type" value="Genomic_DNA"/>
</dbReference>
<evidence type="ECO:0008006" key="5">
    <source>
        <dbReference type="Google" id="ProtNLM"/>
    </source>
</evidence>
<proteinExistence type="predicted"/>
<keyword evidence="4" id="KW-1185">Reference proteome</keyword>
<gene>
    <name evidence="3" type="ORF">LRS13_03695</name>
</gene>
<evidence type="ECO:0000313" key="3">
    <source>
        <dbReference type="EMBL" id="UUY04646.1"/>
    </source>
</evidence>
<dbReference type="RefSeq" id="WP_353865122.1">
    <property type="nucleotide sequence ID" value="NZ_CP088295.1"/>
</dbReference>
<protein>
    <recommendedName>
        <fullName evidence="5">Tetratricopeptide repeat-like domain-containing protein</fullName>
    </recommendedName>
</protein>
<dbReference type="InterPro" id="IPR011990">
    <property type="entry name" value="TPR-like_helical_dom_sf"/>
</dbReference>
<keyword evidence="2" id="KW-0812">Transmembrane</keyword>
<evidence type="ECO:0000256" key="2">
    <source>
        <dbReference type="SAM" id="Phobius"/>
    </source>
</evidence>
<reference evidence="4" key="1">
    <citation type="submission" date="2021-11" db="EMBL/GenBank/DDBJ databases">
        <title>Cultivation dependent microbiological survey of springs from the worlds oldest radium mine currently devoted to the extraction of radon-saturated water.</title>
        <authorList>
            <person name="Kapinusova G."/>
            <person name="Smrhova T."/>
            <person name="Strejcek M."/>
            <person name="Suman J."/>
            <person name="Jani K."/>
            <person name="Pajer P."/>
            <person name="Uhlik O."/>
        </authorList>
    </citation>
    <scope>NUCLEOTIDE SEQUENCE [LARGE SCALE GENOMIC DNA]</scope>
    <source>
        <strain evidence="4">J379</strain>
    </source>
</reference>
<dbReference type="Proteomes" id="UP001058860">
    <property type="component" value="Chromosome"/>
</dbReference>
<accession>A0ABY5PJ51</accession>
<keyword evidence="2" id="KW-1133">Transmembrane helix</keyword>
<name>A0ABY5PJ51_9ACTN</name>
<organism evidence="3 4">
    <name type="scientific">Svornostia abyssi</name>
    <dbReference type="NCBI Taxonomy" id="2898438"/>
    <lineage>
        <taxon>Bacteria</taxon>
        <taxon>Bacillati</taxon>
        <taxon>Actinomycetota</taxon>
        <taxon>Thermoleophilia</taxon>
        <taxon>Solirubrobacterales</taxon>
        <taxon>Baekduiaceae</taxon>
        <taxon>Svornostia</taxon>
    </lineage>
</organism>
<feature type="compositionally biased region" description="Low complexity" evidence="1">
    <location>
        <begin position="216"/>
        <end position="229"/>
    </location>
</feature>
<dbReference type="Gene3D" id="1.25.40.10">
    <property type="entry name" value="Tetratricopeptide repeat domain"/>
    <property type="match status" value="1"/>
</dbReference>
<evidence type="ECO:0000256" key="1">
    <source>
        <dbReference type="SAM" id="MobiDB-lite"/>
    </source>
</evidence>
<feature type="transmembrane region" description="Helical" evidence="2">
    <location>
        <begin position="12"/>
        <end position="34"/>
    </location>
</feature>
<sequence>MLFDLRAGGRRRLVQVVYLFLAILLGGGLVLFGIGGDVSGGLFDAFREDSTQDNATEQLEQRLEDQEKKLQANPQDAAALAESAKLHYQIAGAGENFNSEQGRFTAKGLAELRAAEAAWDKYLATDPENLNTGVAIQMVQVFSTAGLNKPDKAVDAMELYIAERPESSNLYAQLAQLAFIAGQDRKGDLAADKAVALAKEDDRKVLREQLDNVKTQALQAQAQQAATTPAPAPSG</sequence>
<feature type="region of interest" description="Disordered" evidence="1">
    <location>
        <begin position="216"/>
        <end position="235"/>
    </location>
</feature>
<evidence type="ECO:0000313" key="4">
    <source>
        <dbReference type="Proteomes" id="UP001058860"/>
    </source>
</evidence>
<keyword evidence="2" id="KW-0472">Membrane</keyword>